<organism evidence="1">
    <name type="scientific">Ixodes ricinus</name>
    <name type="common">Common tick</name>
    <name type="synonym">Acarus ricinus</name>
    <dbReference type="NCBI Taxonomy" id="34613"/>
    <lineage>
        <taxon>Eukaryota</taxon>
        <taxon>Metazoa</taxon>
        <taxon>Ecdysozoa</taxon>
        <taxon>Arthropoda</taxon>
        <taxon>Chelicerata</taxon>
        <taxon>Arachnida</taxon>
        <taxon>Acari</taxon>
        <taxon>Parasitiformes</taxon>
        <taxon>Ixodida</taxon>
        <taxon>Ixodoidea</taxon>
        <taxon>Ixodidae</taxon>
        <taxon>Ixodinae</taxon>
        <taxon>Ixodes</taxon>
    </lineage>
</organism>
<evidence type="ECO:0000313" key="1">
    <source>
        <dbReference type="EMBL" id="JAC93742.1"/>
    </source>
</evidence>
<proteinExistence type="evidence at transcript level"/>
<accession>A0A090XA47</accession>
<protein>
    <submittedName>
        <fullName evidence="1">Uncharacterized protein</fullName>
    </submittedName>
</protein>
<dbReference type="EMBL" id="GBIH01000968">
    <property type="protein sequence ID" value="JAC93742.1"/>
    <property type="molecule type" value="mRNA"/>
</dbReference>
<sequence length="333" mass="38027">MPEFSDCVQPILKGKAVSEKSQTKLSRQLRAEMTLFLDEHDLITTGNKGERRSMYKALGEALATKYPLLLWDEPKPESHLVDKRTHVYSLFIRRLTVARKVRKHRKMRSAAAVTPSMPTPALTKESAVAELEALRSADLSTVALDIERMKCLLEVTYEDRCKRHDDPLPQYFLLESILCIEVELRFKCKVGDLEKKVKAVVEAFSHKEERECTFVDIGKHLQGHSRHTLINENAMPNNLQVTAPHVYIYCAERTCVYAGSTEEVIWISGGNLERALIFCLLTYYIKNLDYPPAFSTVLVLLQKITLPDTKVPRGLLTNRLKNLLIMLKKNNLC</sequence>
<name>A0A090XA47_IXORI</name>
<reference evidence="1" key="1">
    <citation type="journal article" date="2015" name="PLoS Negl. Trop. Dis.">
        <title>Deep Sequencing Analysis of the Ixodes ricinus Haemocytome.</title>
        <authorList>
            <person name="Kotsyfakis M."/>
            <person name="Kopacek P."/>
            <person name="Franta Z."/>
            <person name="Pedra J.H."/>
            <person name="Ribeiro J.M."/>
        </authorList>
    </citation>
    <scope>NUCLEOTIDE SEQUENCE</scope>
</reference>
<dbReference type="AlphaFoldDB" id="A0A090XA47"/>